<evidence type="ECO:0000313" key="9">
    <source>
        <dbReference type="Proteomes" id="UP001143548"/>
    </source>
</evidence>
<dbReference type="GO" id="GO:0000978">
    <property type="term" value="F:RNA polymerase II cis-regulatory region sequence-specific DNA binding"/>
    <property type="evidence" value="ECO:0007669"/>
    <property type="project" value="TreeGrafter"/>
</dbReference>
<dbReference type="EMBL" id="BROQ01000094">
    <property type="protein sequence ID" value="GKZ24774.1"/>
    <property type="molecule type" value="Genomic_DNA"/>
</dbReference>
<dbReference type="InterPro" id="IPR001138">
    <property type="entry name" value="Zn2Cys6_DnaBD"/>
</dbReference>
<dbReference type="GO" id="GO:0006351">
    <property type="term" value="P:DNA-templated transcription"/>
    <property type="evidence" value="ECO:0007669"/>
    <property type="project" value="InterPro"/>
</dbReference>
<evidence type="ECO:0000313" key="8">
    <source>
        <dbReference type="EMBL" id="GKZ24774.1"/>
    </source>
</evidence>
<feature type="compositionally biased region" description="Basic and acidic residues" evidence="6">
    <location>
        <begin position="72"/>
        <end position="89"/>
    </location>
</feature>
<dbReference type="GO" id="GO:0000981">
    <property type="term" value="F:DNA-binding transcription factor activity, RNA polymerase II-specific"/>
    <property type="evidence" value="ECO:0007669"/>
    <property type="project" value="InterPro"/>
</dbReference>
<evidence type="ECO:0000256" key="3">
    <source>
        <dbReference type="ARBA" id="ARBA00023125"/>
    </source>
</evidence>
<dbReference type="SUPFAM" id="SSF57701">
    <property type="entry name" value="Zn2/Cys6 DNA-binding domain"/>
    <property type="match status" value="1"/>
</dbReference>
<dbReference type="InterPro" id="IPR036864">
    <property type="entry name" value="Zn2-C6_fun-type_DNA-bd_sf"/>
</dbReference>
<dbReference type="SMART" id="SM00906">
    <property type="entry name" value="Fungal_trans"/>
    <property type="match status" value="1"/>
</dbReference>
<dbReference type="PANTHER" id="PTHR47424:SF15">
    <property type="entry name" value="ZN(II)2CYS6 TRANSCRIPTION FACTOR (EUROFUNG)"/>
    <property type="match status" value="1"/>
</dbReference>
<dbReference type="CDD" id="cd00067">
    <property type="entry name" value="GAL4"/>
    <property type="match status" value="1"/>
</dbReference>
<dbReference type="GO" id="GO:0005634">
    <property type="term" value="C:nucleus"/>
    <property type="evidence" value="ECO:0007669"/>
    <property type="project" value="TreeGrafter"/>
</dbReference>
<organism evidence="8 9">
    <name type="scientific">Aspergillus brasiliensis</name>
    <dbReference type="NCBI Taxonomy" id="319629"/>
    <lineage>
        <taxon>Eukaryota</taxon>
        <taxon>Fungi</taxon>
        <taxon>Dikarya</taxon>
        <taxon>Ascomycota</taxon>
        <taxon>Pezizomycotina</taxon>
        <taxon>Eurotiomycetes</taxon>
        <taxon>Eurotiomycetidae</taxon>
        <taxon>Eurotiales</taxon>
        <taxon>Aspergillaceae</taxon>
        <taxon>Aspergillus</taxon>
        <taxon>Aspergillus subgen. Circumdati</taxon>
    </lineage>
</organism>
<gene>
    <name evidence="8" type="ORF">AbraCBS73388_011774</name>
</gene>
<name>A0A9W5YY08_9EURO</name>
<dbReference type="PANTHER" id="PTHR47424">
    <property type="entry name" value="REGULATORY PROTEIN GAL4"/>
    <property type="match status" value="1"/>
</dbReference>
<keyword evidence="4" id="KW-0804">Transcription</keyword>
<sequence length="662" mass="74995">MLRKKISKACQECRARKVRCDGLNPCSPCQQRNTACLFRERARVRRGTTDSPSDQKLEQQPGDELAVVELQNPERQRHQPSDVYKDVHKSVSARQRSPSGSVELYYGPTSDFSLLQHLYHTLYLSSACEHDRNQQEEVGQGLDFFRVRHIFFGQSAMQSAAGTAGPVHRSLPPPHIAHTLLNQFLATHYNIVPFFPKTRYDLLLKALYTTEQGTTHFSEVQQYICIMAMATAAANTEHFELGTGLAEYVEGQRSKMQACMAVADCQEVYAMYNLEYAQSNIAYMIIGDTSRKAFAAGLHRQQQNHLNDDDSLETMERQHTFSSLYFMEIWISFYLGRPSMLEYFNTSQAPRPQDIFLSALIQFATVMMKIVHQVYRPQAAPSVLWSCAMAVGKDMDALRARARTDFGLELDAPRSSDPRGMRPVVLITLYNFMTFLLFRPFVIIRGKVQTDISKQPGHQPAPELPPWLNNACVNCLNAARTIIRYICEIAADDPLLRELRFNCFYLENCLFLLLYDMASNPENRTVNSPLVHQGLQFLTRMRPGDPVCSSIATIRRILHHMNLDVGAEELTLPHAPHPLHAPVSSSSNVPQLQPSSQLEELTDPIPRYPRGSSAWAEQPQQALDPRLGASDDFQFDLDLSAADFNVDITAIDWDTFFSYVPS</sequence>
<keyword evidence="5" id="KW-0539">Nucleus</keyword>
<feature type="region of interest" description="Disordered" evidence="6">
    <location>
        <begin position="576"/>
        <end position="619"/>
    </location>
</feature>
<dbReference type="InterPro" id="IPR007219">
    <property type="entry name" value="XnlR_reg_dom"/>
</dbReference>
<dbReference type="Pfam" id="PF04082">
    <property type="entry name" value="Fungal_trans"/>
    <property type="match status" value="1"/>
</dbReference>
<dbReference type="PROSITE" id="PS00463">
    <property type="entry name" value="ZN2_CY6_FUNGAL_1"/>
    <property type="match status" value="1"/>
</dbReference>
<feature type="compositionally biased region" description="Low complexity" evidence="6">
    <location>
        <begin position="576"/>
        <end position="587"/>
    </location>
</feature>
<feature type="region of interest" description="Disordered" evidence="6">
    <location>
        <begin position="72"/>
        <end position="100"/>
    </location>
</feature>
<dbReference type="GO" id="GO:0008270">
    <property type="term" value="F:zinc ion binding"/>
    <property type="evidence" value="ECO:0007669"/>
    <property type="project" value="InterPro"/>
</dbReference>
<comment type="caution">
    <text evidence="8">The sequence shown here is derived from an EMBL/GenBank/DDBJ whole genome shotgun (WGS) entry which is preliminary data.</text>
</comment>
<evidence type="ECO:0000256" key="1">
    <source>
        <dbReference type="ARBA" id="ARBA00022723"/>
    </source>
</evidence>
<dbReference type="Proteomes" id="UP001143548">
    <property type="component" value="Unassembled WGS sequence"/>
</dbReference>
<dbReference type="Gene3D" id="4.10.240.10">
    <property type="entry name" value="Zn(2)-C6 fungal-type DNA-binding domain"/>
    <property type="match status" value="1"/>
</dbReference>
<evidence type="ECO:0000256" key="4">
    <source>
        <dbReference type="ARBA" id="ARBA00023163"/>
    </source>
</evidence>
<keyword evidence="2" id="KW-0805">Transcription regulation</keyword>
<evidence type="ECO:0000256" key="6">
    <source>
        <dbReference type="SAM" id="MobiDB-lite"/>
    </source>
</evidence>
<protein>
    <recommendedName>
        <fullName evidence="7">Zn(2)-C6 fungal-type domain-containing protein</fullName>
    </recommendedName>
</protein>
<dbReference type="InterPro" id="IPR051127">
    <property type="entry name" value="Fungal_SecMet_Regulators"/>
</dbReference>
<dbReference type="CDD" id="cd12148">
    <property type="entry name" value="fungal_TF_MHR"/>
    <property type="match status" value="1"/>
</dbReference>
<dbReference type="PROSITE" id="PS50048">
    <property type="entry name" value="ZN2_CY6_FUNGAL_2"/>
    <property type="match status" value="1"/>
</dbReference>
<keyword evidence="1" id="KW-0479">Metal-binding</keyword>
<evidence type="ECO:0000259" key="7">
    <source>
        <dbReference type="PROSITE" id="PS50048"/>
    </source>
</evidence>
<keyword evidence="3" id="KW-0238">DNA-binding</keyword>
<feature type="domain" description="Zn(2)-C6 fungal-type" evidence="7">
    <location>
        <begin position="9"/>
        <end position="38"/>
    </location>
</feature>
<feature type="compositionally biased region" description="Polar residues" evidence="6">
    <location>
        <begin position="588"/>
        <end position="599"/>
    </location>
</feature>
<dbReference type="GO" id="GO:0000435">
    <property type="term" value="P:positive regulation of transcription from RNA polymerase II promoter by galactose"/>
    <property type="evidence" value="ECO:0007669"/>
    <property type="project" value="TreeGrafter"/>
</dbReference>
<proteinExistence type="predicted"/>
<dbReference type="AlphaFoldDB" id="A0A9W5YY08"/>
<dbReference type="SMART" id="SM00066">
    <property type="entry name" value="GAL4"/>
    <property type="match status" value="1"/>
</dbReference>
<reference evidence="8" key="1">
    <citation type="submission" date="2022-07" db="EMBL/GenBank/DDBJ databases">
        <title>Taxonomy of Aspergillus series Nigri: significant species reduction supported by multi-species coalescent approaches.</title>
        <authorList>
            <person name="Bian C."/>
            <person name="Kusuya Y."/>
            <person name="Sklenar F."/>
            <person name="D'hooge E."/>
            <person name="Yaguchi T."/>
            <person name="Takahashi H."/>
            <person name="Hubka V."/>
        </authorList>
    </citation>
    <scope>NUCLEOTIDE SEQUENCE</scope>
    <source>
        <strain evidence="8">CBS 733.88</strain>
    </source>
</reference>
<dbReference type="Pfam" id="PF00172">
    <property type="entry name" value="Zn_clus"/>
    <property type="match status" value="1"/>
</dbReference>
<evidence type="ECO:0000256" key="5">
    <source>
        <dbReference type="ARBA" id="ARBA00023242"/>
    </source>
</evidence>
<accession>A0A9W5YY08</accession>
<evidence type="ECO:0000256" key="2">
    <source>
        <dbReference type="ARBA" id="ARBA00023015"/>
    </source>
</evidence>